<keyword evidence="1" id="KW-0732">Signal</keyword>
<feature type="chain" id="PRO_5033990256" evidence="1">
    <location>
        <begin position="16"/>
        <end position="284"/>
    </location>
</feature>
<reference evidence="2" key="1">
    <citation type="submission" date="2021-02" db="EMBL/GenBank/DDBJ databases">
        <title>Genome sequence Cadophora malorum strain M34.</title>
        <authorList>
            <person name="Stefanovic E."/>
            <person name="Vu D."/>
            <person name="Scully C."/>
            <person name="Dijksterhuis J."/>
            <person name="Roader J."/>
            <person name="Houbraken J."/>
        </authorList>
    </citation>
    <scope>NUCLEOTIDE SEQUENCE</scope>
    <source>
        <strain evidence="2">M34</strain>
    </source>
</reference>
<sequence length="284" mass="28240">MQLFKIIVVSTAVSAANLKERTGSGGCNRDNCLRAVQGTAKGPAQVEIAKTDCSSFLEVTTTVPSSTATVTETATVTLQAVLPKRDNPAKTVPAYASACSGAARYSSACSCWGITAGTKTISSGVATVTVSTTVTIPAEPSCTEVPKTDTCGDQCVDLTSDPENCGACGVTCSTGTCTNGVCATTGCTNLGTCENFSACGAGGSCVCASTSDNTGFCVNGDTPCSGLPDCNTSADCALGSVCAVGSCCTRNVCIAGDSCGGSNLPKFLFARDALNATIANKGGF</sequence>
<name>A0A8H7W8W6_9HELO</name>
<accession>A0A8H7W8W6</accession>
<keyword evidence="3" id="KW-1185">Reference proteome</keyword>
<protein>
    <submittedName>
        <fullName evidence="2">Uncharacterized protein</fullName>
    </submittedName>
</protein>
<evidence type="ECO:0000313" key="2">
    <source>
        <dbReference type="EMBL" id="KAG4419652.1"/>
    </source>
</evidence>
<evidence type="ECO:0000256" key="1">
    <source>
        <dbReference type="SAM" id="SignalP"/>
    </source>
</evidence>
<proteinExistence type="predicted"/>
<dbReference type="EMBL" id="JAFJYH010000101">
    <property type="protein sequence ID" value="KAG4419652.1"/>
    <property type="molecule type" value="Genomic_DNA"/>
</dbReference>
<dbReference type="OrthoDB" id="5596743at2759"/>
<comment type="caution">
    <text evidence="2">The sequence shown here is derived from an EMBL/GenBank/DDBJ whole genome shotgun (WGS) entry which is preliminary data.</text>
</comment>
<organism evidence="2 3">
    <name type="scientific">Cadophora malorum</name>
    <dbReference type="NCBI Taxonomy" id="108018"/>
    <lineage>
        <taxon>Eukaryota</taxon>
        <taxon>Fungi</taxon>
        <taxon>Dikarya</taxon>
        <taxon>Ascomycota</taxon>
        <taxon>Pezizomycotina</taxon>
        <taxon>Leotiomycetes</taxon>
        <taxon>Helotiales</taxon>
        <taxon>Ploettnerulaceae</taxon>
        <taxon>Cadophora</taxon>
    </lineage>
</organism>
<evidence type="ECO:0000313" key="3">
    <source>
        <dbReference type="Proteomes" id="UP000664132"/>
    </source>
</evidence>
<gene>
    <name evidence="2" type="ORF">IFR04_007249</name>
</gene>
<feature type="signal peptide" evidence="1">
    <location>
        <begin position="1"/>
        <end position="15"/>
    </location>
</feature>
<dbReference type="Proteomes" id="UP000664132">
    <property type="component" value="Unassembled WGS sequence"/>
</dbReference>
<dbReference type="AlphaFoldDB" id="A0A8H7W8W6"/>